<accession>A0A1R1XR10</accession>
<organism evidence="1 2">
    <name type="scientific">Smittium culicis</name>
    <dbReference type="NCBI Taxonomy" id="133412"/>
    <lineage>
        <taxon>Eukaryota</taxon>
        <taxon>Fungi</taxon>
        <taxon>Fungi incertae sedis</taxon>
        <taxon>Zoopagomycota</taxon>
        <taxon>Kickxellomycotina</taxon>
        <taxon>Harpellomycetes</taxon>
        <taxon>Harpellales</taxon>
        <taxon>Legeriomycetaceae</taxon>
        <taxon>Smittium</taxon>
    </lineage>
</organism>
<dbReference type="Proteomes" id="UP000187429">
    <property type="component" value="Unassembled WGS sequence"/>
</dbReference>
<evidence type="ECO:0000313" key="1">
    <source>
        <dbReference type="EMBL" id="OMJ17034.1"/>
    </source>
</evidence>
<dbReference type="AlphaFoldDB" id="A0A1R1XR10"/>
<evidence type="ECO:0000313" key="2">
    <source>
        <dbReference type="Proteomes" id="UP000187429"/>
    </source>
</evidence>
<name>A0A1R1XR10_9FUNG</name>
<dbReference type="EMBL" id="LSSM01003704">
    <property type="protein sequence ID" value="OMJ17034.1"/>
    <property type="molecule type" value="Genomic_DNA"/>
</dbReference>
<dbReference type="OrthoDB" id="5743216at2759"/>
<gene>
    <name evidence="1" type="ORF">AYI69_g7595</name>
</gene>
<sequence length="190" mass="21657">MQKNYKKRFTKSSTGLSPRRIKFTARDSICLGVSGYGPFSILRHRNTTARRNGALIRATRSSSNRNSAIDCGPLAVNSKLFSIYRRTDSAIYDTQYRLSATTKPINLFVHEYIQGGRQVLVSKDNEFSYSIREAWNKLTDRQWVLQIIKKRGPNIFQCTSFHVQVSKADREGLVETSGNGLPERDYKSPL</sequence>
<protein>
    <submittedName>
        <fullName evidence="1">Uncharacterized protein</fullName>
    </submittedName>
</protein>
<keyword evidence="2" id="KW-1185">Reference proteome</keyword>
<proteinExistence type="predicted"/>
<comment type="caution">
    <text evidence="1">The sequence shown here is derived from an EMBL/GenBank/DDBJ whole genome shotgun (WGS) entry which is preliminary data.</text>
</comment>
<reference evidence="2" key="1">
    <citation type="submission" date="2017-01" db="EMBL/GenBank/DDBJ databases">
        <authorList>
            <person name="Wang Y."/>
            <person name="White M."/>
            <person name="Kvist S."/>
            <person name="Moncalvo J.-M."/>
        </authorList>
    </citation>
    <scope>NUCLEOTIDE SEQUENCE [LARGE SCALE GENOMIC DNA]</scope>
    <source>
        <strain evidence="2">ID-206-W2</strain>
    </source>
</reference>